<keyword evidence="2" id="KW-1185">Reference proteome</keyword>
<protein>
    <submittedName>
        <fullName evidence="1">Uncharacterized protein</fullName>
    </submittedName>
</protein>
<organism evidence="1 2">
    <name type="scientific">Lithospermum erythrorhizon</name>
    <name type="common">Purple gromwell</name>
    <name type="synonym">Lithospermum officinale var. erythrorhizon</name>
    <dbReference type="NCBI Taxonomy" id="34254"/>
    <lineage>
        <taxon>Eukaryota</taxon>
        <taxon>Viridiplantae</taxon>
        <taxon>Streptophyta</taxon>
        <taxon>Embryophyta</taxon>
        <taxon>Tracheophyta</taxon>
        <taxon>Spermatophyta</taxon>
        <taxon>Magnoliopsida</taxon>
        <taxon>eudicotyledons</taxon>
        <taxon>Gunneridae</taxon>
        <taxon>Pentapetalae</taxon>
        <taxon>asterids</taxon>
        <taxon>lamiids</taxon>
        <taxon>Boraginales</taxon>
        <taxon>Boraginaceae</taxon>
        <taxon>Boraginoideae</taxon>
        <taxon>Lithospermeae</taxon>
        <taxon>Lithospermum</taxon>
    </lineage>
</organism>
<gene>
    <name evidence="1" type="ORF">LIER_01815</name>
</gene>
<accession>A0AAV3NNJ7</accession>
<reference evidence="1 2" key="1">
    <citation type="submission" date="2024-01" db="EMBL/GenBank/DDBJ databases">
        <title>The complete chloroplast genome sequence of Lithospermum erythrorhizon: insights into the phylogenetic relationship among Boraginaceae species and the maternal lineages of purple gromwells.</title>
        <authorList>
            <person name="Okada T."/>
            <person name="Watanabe K."/>
        </authorList>
    </citation>
    <scope>NUCLEOTIDE SEQUENCE [LARGE SCALE GENOMIC DNA]</scope>
</reference>
<dbReference type="AlphaFoldDB" id="A0AAV3NNJ7"/>
<comment type="caution">
    <text evidence="1">The sequence shown here is derived from an EMBL/GenBank/DDBJ whole genome shotgun (WGS) entry which is preliminary data.</text>
</comment>
<dbReference type="EMBL" id="BAABME010000185">
    <property type="protein sequence ID" value="GAA0140477.1"/>
    <property type="molecule type" value="Genomic_DNA"/>
</dbReference>
<proteinExistence type="predicted"/>
<sequence>MMRYHGKGKGKVYVLSKARIILRSCPVTWKATRPDRDQPFFYDDHESQSKNDRALFVSLRTGRVCHRVDSEFVVEPYNPYRFFRQFGYTPVILGLSSNTREMVDLATGLNHLDLPRENAPLAALWKIGTRSMPKELFSSVVPKDVIRDQIVDVFSSVNRQEHSELVDTGESPECLSIEVAESCPPAPPILTIAEGAEAILHTGASSLWSCICDLTPREVS</sequence>
<dbReference type="Proteomes" id="UP001454036">
    <property type="component" value="Unassembled WGS sequence"/>
</dbReference>
<evidence type="ECO:0000313" key="2">
    <source>
        <dbReference type="Proteomes" id="UP001454036"/>
    </source>
</evidence>
<evidence type="ECO:0000313" key="1">
    <source>
        <dbReference type="EMBL" id="GAA0140477.1"/>
    </source>
</evidence>
<name>A0AAV3NNJ7_LITER</name>